<dbReference type="GO" id="GO:0016020">
    <property type="term" value="C:membrane"/>
    <property type="evidence" value="ECO:0007669"/>
    <property type="project" value="UniProtKB-SubCell"/>
</dbReference>
<dbReference type="PROSITE" id="PS50042">
    <property type="entry name" value="CNMP_BINDING_3"/>
    <property type="match status" value="1"/>
</dbReference>
<dbReference type="Pfam" id="PF00027">
    <property type="entry name" value="cNMP_binding"/>
    <property type="match status" value="1"/>
</dbReference>
<dbReference type="Gene3D" id="2.60.120.10">
    <property type="entry name" value="Jelly Rolls"/>
    <property type="match status" value="1"/>
</dbReference>
<protein>
    <submittedName>
        <fullName evidence="10">Cyclic nucleotide-binding domain-containing protein</fullName>
    </submittedName>
</protein>
<comment type="subcellular location">
    <subcellularLocation>
        <location evidence="1">Membrane</location>
        <topology evidence="1">Multi-pass membrane protein</topology>
    </subcellularLocation>
</comment>
<dbReference type="GO" id="GO:0044877">
    <property type="term" value="F:protein-containing complex binding"/>
    <property type="evidence" value="ECO:0007669"/>
    <property type="project" value="TreeGrafter"/>
</dbReference>
<dbReference type="PROSITE" id="PS00889">
    <property type="entry name" value="CNMP_BINDING_2"/>
    <property type="match status" value="1"/>
</dbReference>
<keyword evidence="2" id="KW-0813">Transport</keyword>
<sequence>MAASKIFEGLTKKELSRIFDVGVINRVEEGTVLFRKGDIGRDMYAVLTGKIAIETESGGTREVIAELGPGALFGEVAMFGGSHQRSADAVAREFSQVLTLSEETFKKMLESKIPKQFLVNIVRLLSERLLDMHARYSRSASSKKHEMEK</sequence>
<dbReference type="AlphaFoldDB" id="A0A419ES90"/>
<dbReference type="InterPro" id="IPR018490">
    <property type="entry name" value="cNMP-bd_dom_sf"/>
</dbReference>
<dbReference type="InterPro" id="IPR050866">
    <property type="entry name" value="CNG_cation_channel"/>
</dbReference>
<proteinExistence type="predicted"/>
<evidence type="ECO:0000256" key="6">
    <source>
        <dbReference type="ARBA" id="ARBA00023136"/>
    </source>
</evidence>
<dbReference type="Proteomes" id="UP000285961">
    <property type="component" value="Unassembled WGS sequence"/>
</dbReference>
<evidence type="ECO:0000256" key="7">
    <source>
        <dbReference type="ARBA" id="ARBA00023286"/>
    </source>
</evidence>
<dbReference type="InterPro" id="IPR018488">
    <property type="entry name" value="cNMP-bd_CS"/>
</dbReference>
<organism evidence="10 11">
    <name type="scientific">Candidatus Abyssobacteria bacterium SURF_17</name>
    <dbReference type="NCBI Taxonomy" id="2093361"/>
    <lineage>
        <taxon>Bacteria</taxon>
        <taxon>Pseudomonadati</taxon>
        <taxon>Candidatus Hydrogenedentota</taxon>
        <taxon>Candidatus Abyssobacteria</taxon>
    </lineage>
</organism>
<evidence type="ECO:0000313" key="11">
    <source>
        <dbReference type="Proteomes" id="UP000285961"/>
    </source>
</evidence>
<keyword evidence="3" id="KW-0812">Transmembrane</keyword>
<evidence type="ECO:0000256" key="5">
    <source>
        <dbReference type="ARBA" id="ARBA00023065"/>
    </source>
</evidence>
<accession>A0A419ES90</accession>
<evidence type="ECO:0000256" key="4">
    <source>
        <dbReference type="ARBA" id="ARBA00022989"/>
    </source>
</evidence>
<keyword evidence="8" id="KW-0407">Ion channel</keyword>
<name>A0A419ES90_9BACT</name>
<keyword evidence="6" id="KW-0472">Membrane</keyword>
<evidence type="ECO:0000256" key="2">
    <source>
        <dbReference type="ARBA" id="ARBA00022448"/>
    </source>
</evidence>
<keyword evidence="4" id="KW-1133">Transmembrane helix</keyword>
<reference evidence="10 11" key="1">
    <citation type="journal article" date="2017" name="ISME J.">
        <title>Energy and carbon metabolisms in a deep terrestrial subsurface fluid microbial community.</title>
        <authorList>
            <person name="Momper L."/>
            <person name="Jungbluth S.P."/>
            <person name="Lee M.D."/>
            <person name="Amend J.P."/>
        </authorList>
    </citation>
    <scope>NUCLEOTIDE SEQUENCE [LARGE SCALE GENOMIC DNA]</scope>
    <source>
        <strain evidence="10">SURF_17</strain>
    </source>
</reference>
<keyword evidence="7" id="KW-1071">Ligand-gated ion channel</keyword>
<dbReference type="SMART" id="SM00100">
    <property type="entry name" value="cNMP"/>
    <property type="match status" value="1"/>
</dbReference>
<evidence type="ECO:0000256" key="3">
    <source>
        <dbReference type="ARBA" id="ARBA00022692"/>
    </source>
</evidence>
<keyword evidence="5" id="KW-0406">Ion transport</keyword>
<dbReference type="CDD" id="cd00038">
    <property type="entry name" value="CAP_ED"/>
    <property type="match status" value="1"/>
</dbReference>
<dbReference type="SUPFAM" id="SSF51206">
    <property type="entry name" value="cAMP-binding domain-like"/>
    <property type="match status" value="1"/>
</dbReference>
<comment type="caution">
    <text evidence="10">The sequence shown here is derived from an EMBL/GenBank/DDBJ whole genome shotgun (WGS) entry which is preliminary data.</text>
</comment>
<evidence type="ECO:0000259" key="9">
    <source>
        <dbReference type="PROSITE" id="PS50042"/>
    </source>
</evidence>
<dbReference type="EMBL" id="QZKI01000117">
    <property type="protein sequence ID" value="RJP66344.1"/>
    <property type="molecule type" value="Genomic_DNA"/>
</dbReference>
<dbReference type="PANTHER" id="PTHR45638">
    <property type="entry name" value="CYCLIC NUCLEOTIDE-GATED CATION CHANNEL SUBUNIT A"/>
    <property type="match status" value="1"/>
</dbReference>
<gene>
    <name evidence="10" type="ORF">C4532_16135</name>
</gene>
<dbReference type="PANTHER" id="PTHR45638:SF11">
    <property type="entry name" value="CYCLIC NUCLEOTIDE-GATED CATION CHANNEL SUBUNIT A"/>
    <property type="match status" value="1"/>
</dbReference>
<evidence type="ECO:0000256" key="8">
    <source>
        <dbReference type="ARBA" id="ARBA00023303"/>
    </source>
</evidence>
<dbReference type="InterPro" id="IPR014710">
    <property type="entry name" value="RmlC-like_jellyroll"/>
</dbReference>
<evidence type="ECO:0000256" key="1">
    <source>
        <dbReference type="ARBA" id="ARBA00004141"/>
    </source>
</evidence>
<dbReference type="InterPro" id="IPR000595">
    <property type="entry name" value="cNMP-bd_dom"/>
</dbReference>
<dbReference type="GO" id="GO:0005221">
    <property type="term" value="F:intracellularly cyclic nucleotide-activated monoatomic cation channel activity"/>
    <property type="evidence" value="ECO:0007669"/>
    <property type="project" value="InterPro"/>
</dbReference>
<feature type="domain" description="Cyclic nucleotide-binding" evidence="9">
    <location>
        <begin position="6"/>
        <end position="109"/>
    </location>
</feature>
<evidence type="ECO:0000313" key="10">
    <source>
        <dbReference type="EMBL" id="RJP66344.1"/>
    </source>
</evidence>